<dbReference type="Proteomes" id="UP000198406">
    <property type="component" value="Unassembled WGS sequence"/>
</dbReference>
<name>A0A1Z5KGC5_FISSO</name>
<proteinExistence type="predicted"/>
<evidence type="ECO:0000313" key="2">
    <source>
        <dbReference type="Proteomes" id="UP000198406"/>
    </source>
</evidence>
<comment type="caution">
    <text evidence="1">The sequence shown here is derived from an EMBL/GenBank/DDBJ whole genome shotgun (WGS) entry which is preliminary data.</text>
</comment>
<evidence type="ECO:0000313" key="1">
    <source>
        <dbReference type="EMBL" id="GAX25354.1"/>
    </source>
</evidence>
<dbReference type="PANTHER" id="PTHR34044:SF1">
    <property type="entry name" value="NUCLEAR PROTEIN"/>
    <property type="match status" value="1"/>
</dbReference>
<dbReference type="AlphaFoldDB" id="A0A1Z5KGC5"/>
<accession>A0A1Z5KGC5</accession>
<organism evidence="1 2">
    <name type="scientific">Fistulifera solaris</name>
    <name type="common">Oleaginous diatom</name>
    <dbReference type="NCBI Taxonomy" id="1519565"/>
    <lineage>
        <taxon>Eukaryota</taxon>
        <taxon>Sar</taxon>
        <taxon>Stramenopiles</taxon>
        <taxon>Ochrophyta</taxon>
        <taxon>Bacillariophyta</taxon>
        <taxon>Bacillariophyceae</taxon>
        <taxon>Bacillariophycidae</taxon>
        <taxon>Naviculales</taxon>
        <taxon>Naviculaceae</taxon>
        <taxon>Fistulifera</taxon>
    </lineage>
</organism>
<protein>
    <recommendedName>
        <fullName evidence="3">Ketopantoate reductase N-terminal domain-containing protein</fullName>
    </recommendedName>
</protein>
<keyword evidence="2" id="KW-1185">Reference proteome</keyword>
<dbReference type="PANTHER" id="PTHR34044">
    <property type="entry name" value="NUCLEAR PROTEIN"/>
    <property type="match status" value="1"/>
</dbReference>
<evidence type="ECO:0008006" key="3">
    <source>
        <dbReference type="Google" id="ProtNLM"/>
    </source>
</evidence>
<dbReference type="InParanoid" id="A0A1Z5KGC5"/>
<reference evidence="1 2" key="1">
    <citation type="journal article" date="2015" name="Plant Cell">
        <title>Oil accumulation by the oleaginous diatom Fistulifera solaris as revealed by the genome and transcriptome.</title>
        <authorList>
            <person name="Tanaka T."/>
            <person name="Maeda Y."/>
            <person name="Veluchamy A."/>
            <person name="Tanaka M."/>
            <person name="Abida H."/>
            <person name="Marechal E."/>
            <person name="Bowler C."/>
            <person name="Muto M."/>
            <person name="Sunaga Y."/>
            <person name="Tanaka M."/>
            <person name="Yoshino T."/>
            <person name="Taniguchi T."/>
            <person name="Fukuda Y."/>
            <person name="Nemoto M."/>
            <person name="Matsumoto M."/>
            <person name="Wong P.S."/>
            <person name="Aburatani S."/>
            <person name="Fujibuchi W."/>
        </authorList>
    </citation>
    <scope>NUCLEOTIDE SEQUENCE [LARGE SCALE GENOMIC DNA]</scope>
    <source>
        <strain evidence="1 2">JPCC DA0580</strain>
    </source>
</reference>
<dbReference type="OrthoDB" id="38730at2759"/>
<dbReference type="EMBL" id="BDSP01000223">
    <property type="protein sequence ID" value="GAX25354.1"/>
    <property type="molecule type" value="Genomic_DNA"/>
</dbReference>
<sequence length="356" mass="38909">MIKMQTRQSIGTISVRTERALRKRSKAVTWRSTMKSFIPCLLFANTLTQAWVSDKSVGSITRSYKFALSASRAASKNQNKQHWLQQRGLGAESTINSSMGRADIIGAGRIGSLLAEAGDCVLLGRGNKIDPNGSGPILIATRNDALDSIVDNCPENRKKDLVFLQNGYLDDFLTSKGLIDNTQALLYFSVTAKGVEPVDGVTTVNPEGLTAVTGLHSKAFADRLASLNLKCNVVTPEQYRPAMFEKLIWISTYMLVGTAKECSSVGQAGSEHGDLIKQLINELVVAVSNKEGIAFPEGTLERLAAYTDVVADFPCGVKEFEWRNQHFYRLGDEACPIHNGLLRECAENGKLSFQLT</sequence>
<gene>
    <name evidence="1" type="ORF">FisN_5Lh449</name>
</gene>